<dbReference type="SUPFAM" id="SSF89550">
    <property type="entry name" value="PHP domain-like"/>
    <property type="match status" value="1"/>
</dbReference>
<dbReference type="SMART" id="SM00481">
    <property type="entry name" value="POLIIIAc"/>
    <property type="match status" value="1"/>
</dbReference>
<dbReference type="Gene3D" id="1.10.10.1600">
    <property type="entry name" value="Bacterial DNA polymerase III alpha subunit, thumb domain"/>
    <property type="match status" value="1"/>
</dbReference>
<dbReference type="STRING" id="29561.MM26B8_02380"/>
<dbReference type="Gene3D" id="1.10.150.870">
    <property type="match status" value="1"/>
</dbReference>
<dbReference type="EMBL" id="JZXN01000016">
    <property type="protein sequence ID" value="KKB26819.1"/>
    <property type="molecule type" value="Genomic_DNA"/>
</dbReference>
<dbReference type="InterPro" id="IPR016195">
    <property type="entry name" value="Pol/histidinol_Pase-like"/>
</dbReference>
<evidence type="ECO:0000259" key="7">
    <source>
        <dbReference type="SMART" id="SM00481"/>
    </source>
</evidence>
<feature type="domain" description="Polymerase/histidinol phosphatase N-terminal" evidence="7">
    <location>
        <begin position="4"/>
        <end position="71"/>
    </location>
</feature>
<keyword evidence="3" id="KW-0548">Nucleotidyltransferase</keyword>
<dbReference type="PANTHER" id="PTHR32294:SF0">
    <property type="entry name" value="DNA POLYMERASE III SUBUNIT ALPHA"/>
    <property type="match status" value="1"/>
</dbReference>
<dbReference type="Gene3D" id="3.20.20.140">
    <property type="entry name" value="Metal-dependent hydrolases"/>
    <property type="match status" value="1"/>
</dbReference>
<evidence type="ECO:0000256" key="5">
    <source>
        <dbReference type="ARBA" id="ARBA00022932"/>
    </source>
</evidence>
<evidence type="ECO:0000256" key="1">
    <source>
        <dbReference type="ARBA" id="ARBA00012417"/>
    </source>
</evidence>
<evidence type="ECO:0000313" key="9">
    <source>
        <dbReference type="Proteomes" id="UP000033750"/>
    </source>
</evidence>
<dbReference type="Pfam" id="PF07733">
    <property type="entry name" value="DNA_pol3_alpha"/>
    <property type="match status" value="1"/>
</dbReference>
<dbReference type="InterPro" id="IPR029460">
    <property type="entry name" value="DNAPol_HHH"/>
</dbReference>
<evidence type="ECO:0000256" key="2">
    <source>
        <dbReference type="ARBA" id="ARBA00022679"/>
    </source>
</evidence>
<evidence type="ECO:0000256" key="3">
    <source>
        <dbReference type="ARBA" id="ARBA00022695"/>
    </source>
</evidence>
<dbReference type="InterPro" id="IPR040982">
    <property type="entry name" value="DNA_pol3_finger"/>
</dbReference>
<sequence>MKIFQLHNNSVYSFLESLIKIEDLVKLHKENNFDKVVLTDHNNMFGLGTFLEECKKNDIKPIIGLDLDVENYRFILLAKNYEGYKFLNKLVLLKSQNKQINVIDINNENVFILDHPDEGYYAKTKKNIFSSWNNYYVHSTDKNLPNSIYLKANNALNKNDNDALKLLSKMSNKEIKLVDKNYFIDEEIDPIFTERISFIKDNCNVIFPEKKLNLAFFNDLNNEEAFEFFLDLIKENLLVKIKELDKYPSWKERLNYEIQVIKESNFVNYFLIIHDLIKWSKNNSIAIGPGRGSAAGSLVSYLLNITEINPLKYDLLFERFLNPKRLTWPDIDIDIQDDRRFEVFKYLYDKYGFENIALISTFQTIGAKMALKDVNRVMENNLNNIEINNLTKLLASGETLEEAKLNNRKFRIAIEKHTLLYELALKIEGLPRQHSFHPAGILITNDKVNEIVPTSLSNFENFQQVQLTMNNIENFGLLKIDLLGLKTLTELKGIEQFLEKDEYFESKLEKGIDVLNDKMTFDMLNAGITEGIFQLESSGMTNTIKKVIIDKFDDLYAIISLFRPASSMYISDYAHNKRYKNSVKTIHPSYDSIVENTNGILIYQEQIMQIAQNVAKMSFSEADFLRRAISKKNDEEINNYETKFTELAIKNGLRTSQIKEIYEMIKRFGSYGFNKSHAVSYAYLTMKMAYYKRHYPLFYFSSLITNSEGSQEKVKKYVDEAKMIGFNIYSPDIIYSTNKCFFNNKLELYLPLNLIKGLGNENINKIITEKNNGENFEGKNITEIILRLRYAGVKDNVFEILIKANCFRAFGPIKYVEFCNKKIKEIYDLFNSYNTFNEAKEAINQAGYLNVIFANPKSKEFEDFEYEKRNEYEMLGSIYNVYSTLKYEKNYPNRLANLIPDDIARWYVCEIVNLKLFKLKHFCILEVRDSTKTIAFTFSENYYERFANLKIGQVILIQAIHKFNSKNPRIINWKEIE</sequence>
<reference evidence="8 9" key="1">
    <citation type="submission" date="2015-03" db="EMBL/GenBank/DDBJ databases">
        <title>Genome sequence of Mycoplasma meleagridis strain ATCC 25294.</title>
        <authorList>
            <person name="Yacoub E."/>
            <person name="Blanchard A."/>
            <person name="Sirand-Pugnet P."/>
            <person name="Mardassi B.B.A."/>
        </authorList>
    </citation>
    <scope>NUCLEOTIDE SEQUENCE [LARGE SCALE GENOMIC DNA]</scope>
    <source>
        <strain evidence="8 9">ATCC 25294</strain>
    </source>
</reference>
<keyword evidence="2" id="KW-0808">Transferase</keyword>
<comment type="catalytic activity">
    <reaction evidence="6">
        <text>DNA(n) + a 2'-deoxyribonucleoside 5'-triphosphate = DNA(n+1) + diphosphate</text>
        <dbReference type="Rhea" id="RHEA:22508"/>
        <dbReference type="Rhea" id="RHEA-COMP:17339"/>
        <dbReference type="Rhea" id="RHEA-COMP:17340"/>
        <dbReference type="ChEBI" id="CHEBI:33019"/>
        <dbReference type="ChEBI" id="CHEBI:61560"/>
        <dbReference type="ChEBI" id="CHEBI:173112"/>
        <dbReference type="EC" id="2.7.7.7"/>
    </reaction>
</comment>
<organism evidence="8 9">
    <name type="scientific">Mycoplasmopsis meleagridis ATCC 25294</name>
    <dbReference type="NCBI Taxonomy" id="1264554"/>
    <lineage>
        <taxon>Bacteria</taxon>
        <taxon>Bacillati</taxon>
        <taxon>Mycoplasmatota</taxon>
        <taxon>Mycoplasmoidales</taxon>
        <taxon>Metamycoplasmataceae</taxon>
        <taxon>Mycoplasmopsis</taxon>
    </lineage>
</organism>
<dbReference type="RefSeq" id="WP_046096921.1">
    <property type="nucleotide sequence ID" value="NZ_JZXN01000016.1"/>
</dbReference>
<dbReference type="InterPro" id="IPR011708">
    <property type="entry name" value="DNA_pol3_alpha_NTPase_dom"/>
</dbReference>
<dbReference type="InterPro" id="IPR004013">
    <property type="entry name" value="PHP_dom"/>
</dbReference>
<evidence type="ECO:0000256" key="6">
    <source>
        <dbReference type="ARBA" id="ARBA00049244"/>
    </source>
</evidence>
<dbReference type="PANTHER" id="PTHR32294">
    <property type="entry name" value="DNA POLYMERASE III SUBUNIT ALPHA"/>
    <property type="match status" value="1"/>
</dbReference>
<dbReference type="GO" id="GO:0006260">
    <property type="term" value="P:DNA replication"/>
    <property type="evidence" value="ECO:0007669"/>
    <property type="project" value="UniProtKB-KW"/>
</dbReference>
<evidence type="ECO:0000313" key="8">
    <source>
        <dbReference type="EMBL" id="KKB26819.1"/>
    </source>
</evidence>
<dbReference type="Pfam" id="PF17657">
    <property type="entry name" value="DNA_pol3_finger"/>
    <property type="match status" value="1"/>
</dbReference>
<proteinExistence type="predicted"/>
<name>A0A0F5H0L2_9BACT</name>
<dbReference type="InterPro" id="IPR003141">
    <property type="entry name" value="Pol/His_phosphatase_N"/>
</dbReference>
<dbReference type="Pfam" id="PF14579">
    <property type="entry name" value="HHH_6"/>
    <property type="match status" value="1"/>
</dbReference>
<dbReference type="InterPro" id="IPR004805">
    <property type="entry name" value="DnaE2/DnaE/PolC"/>
</dbReference>
<gene>
    <name evidence="8" type="primary">dnaE</name>
    <name evidence="8" type="ORF">MMELEA_05000</name>
</gene>
<evidence type="ECO:0000256" key="4">
    <source>
        <dbReference type="ARBA" id="ARBA00022705"/>
    </source>
</evidence>
<dbReference type="OrthoDB" id="9803237at2"/>
<dbReference type="GO" id="GO:0003887">
    <property type="term" value="F:DNA-directed DNA polymerase activity"/>
    <property type="evidence" value="ECO:0007669"/>
    <property type="project" value="UniProtKB-KW"/>
</dbReference>
<comment type="caution">
    <text evidence="8">The sequence shown here is derived from an EMBL/GenBank/DDBJ whole genome shotgun (WGS) entry which is preliminary data.</text>
</comment>
<dbReference type="CDD" id="cd07431">
    <property type="entry name" value="PHP_PolIIIA"/>
    <property type="match status" value="1"/>
</dbReference>
<dbReference type="InterPro" id="IPR041931">
    <property type="entry name" value="DNA_pol3_alpha_thumb_dom"/>
</dbReference>
<dbReference type="NCBIfam" id="TIGR00594">
    <property type="entry name" value="polc"/>
    <property type="match status" value="1"/>
</dbReference>
<dbReference type="EC" id="2.7.7.7" evidence="1"/>
<keyword evidence="9" id="KW-1185">Reference proteome</keyword>
<dbReference type="GO" id="GO:0008408">
    <property type="term" value="F:3'-5' exonuclease activity"/>
    <property type="evidence" value="ECO:0007669"/>
    <property type="project" value="InterPro"/>
</dbReference>
<dbReference type="Proteomes" id="UP000033750">
    <property type="component" value="Unassembled WGS sequence"/>
</dbReference>
<keyword evidence="5" id="KW-0239">DNA-directed DNA polymerase</keyword>
<dbReference type="NCBIfam" id="NF005516">
    <property type="entry name" value="PRK07135.1"/>
    <property type="match status" value="1"/>
</dbReference>
<keyword evidence="4" id="KW-0235">DNA replication</keyword>
<dbReference type="Pfam" id="PF02811">
    <property type="entry name" value="PHP"/>
    <property type="match status" value="1"/>
</dbReference>
<dbReference type="PATRIC" id="fig|1264554.4.peg.444"/>
<protein>
    <recommendedName>
        <fullName evidence="1">DNA-directed DNA polymerase</fullName>
        <ecNumber evidence="1">2.7.7.7</ecNumber>
    </recommendedName>
</protein>
<dbReference type="AlphaFoldDB" id="A0A0F5H0L2"/>
<accession>A0A0F5H0L2</accession>